<organism evidence="3 4">
    <name type="scientific">Ceutorhynchus assimilis</name>
    <name type="common">cabbage seed weevil</name>
    <dbReference type="NCBI Taxonomy" id="467358"/>
    <lineage>
        <taxon>Eukaryota</taxon>
        <taxon>Metazoa</taxon>
        <taxon>Ecdysozoa</taxon>
        <taxon>Arthropoda</taxon>
        <taxon>Hexapoda</taxon>
        <taxon>Insecta</taxon>
        <taxon>Pterygota</taxon>
        <taxon>Neoptera</taxon>
        <taxon>Endopterygota</taxon>
        <taxon>Coleoptera</taxon>
        <taxon>Polyphaga</taxon>
        <taxon>Cucujiformia</taxon>
        <taxon>Curculionidae</taxon>
        <taxon>Ceutorhynchinae</taxon>
        <taxon>Ceutorhynchus</taxon>
    </lineage>
</organism>
<accession>A0A9N9MRM9</accession>
<dbReference type="AlphaFoldDB" id="A0A9N9MRM9"/>
<protein>
    <submittedName>
        <fullName evidence="3">Uncharacterized protein</fullName>
    </submittedName>
</protein>
<evidence type="ECO:0000313" key="4">
    <source>
        <dbReference type="Proteomes" id="UP001152799"/>
    </source>
</evidence>
<feature type="chain" id="PRO_5040138035" evidence="2">
    <location>
        <begin position="17"/>
        <end position="278"/>
    </location>
</feature>
<evidence type="ECO:0000256" key="2">
    <source>
        <dbReference type="SAM" id="SignalP"/>
    </source>
</evidence>
<proteinExistence type="predicted"/>
<evidence type="ECO:0000256" key="1">
    <source>
        <dbReference type="SAM" id="MobiDB-lite"/>
    </source>
</evidence>
<feature type="signal peptide" evidence="2">
    <location>
        <begin position="1"/>
        <end position="16"/>
    </location>
</feature>
<reference evidence="3" key="1">
    <citation type="submission" date="2022-01" db="EMBL/GenBank/DDBJ databases">
        <authorList>
            <person name="King R."/>
        </authorList>
    </citation>
    <scope>NUCLEOTIDE SEQUENCE</scope>
</reference>
<gene>
    <name evidence="3" type="ORF">CEUTPL_LOCUS8200</name>
</gene>
<keyword evidence="2" id="KW-0732">Signal</keyword>
<feature type="region of interest" description="Disordered" evidence="1">
    <location>
        <begin position="205"/>
        <end position="227"/>
    </location>
</feature>
<dbReference type="EMBL" id="OU892280">
    <property type="protein sequence ID" value="CAG9767640.1"/>
    <property type="molecule type" value="Genomic_DNA"/>
</dbReference>
<dbReference type="Proteomes" id="UP001152799">
    <property type="component" value="Chromosome 4"/>
</dbReference>
<keyword evidence="4" id="KW-1185">Reference proteome</keyword>
<evidence type="ECO:0000313" key="3">
    <source>
        <dbReference type="EMBL" id="CAG9767640.1"/>
    </source>
</evidence>
<dbReference type="OrthoDB" id="6627608at2759"/>
<name>A0A9N9MRM9_9CUCU</name>
<sequence>MKVLCFIVAVLGLTSAFPKSRYYPRSYMVGGSFYANPRYAREGTGYEYLPPGQMTAMVMGDTVATNSFSGSPYSPPPAHVPDIIQEDQTSDQITEKQQPFVVSEPESVNETEPEEVKADKQETLFSIEDATTEVVTVPTTKAPAKAIKKTKIGKAQKPVVVVQPEEEEEAEEDDVAPSWPFGGAAGRAGVPAYNAFFPIFIGGGTSGRSRTRSTQEEGLPGSATAIANSFSTGKGGVATSHATSFGDPYAAAMFRDAGLFNFRKTNKKQIVQFDDDEE</sequence>